<comment type="caution">
    <text evidence="3">The sequence shown here is derived from an EMBL/GenBank/DDBJ whole genome shotgun (WGS) entry which is preliminary data.</text>
</comment>
<dbReference type="Pfam" id="PF09835">
    <property type="entry name" value="DUF2062"/>
    <property type="match status" value="1"/>
</dbReference>
<dbReference type="EMBL" id="QQWG01000002">
    <property type="protein sequence ID" value="RRG24208.1"/>
    <property type="molecule type" value="Genomic_DNA"/>
</dbReference>
<dbReference type="PANTHER" id="PTHR40547:SF1">
    <property type="entry name" value="SLL0298 PROTEIN"/>
    <property type="match status" value="1"/>
</dbReference>
<accession>A0A425Y6W9</accession>
<organism evidence="3 4">
    <name type="scientific">Ancylomarina euxinus</name>
    <dbReference type="NCBI Taxonomy" id="2283627"/>
    <lineage>
        <taxon>Bacteria</taxon>
        <taxon>Pseudomonadati</taxon>
        <taxon>Bacteroidota</taxon>
        <taxon>Bacteroidia</taxon>
        <taxon>Marinilabiliales</taxon>
        <taxon>Marinifilaceae</taxon>
        <taxon>Ancylomarina</taxon>
    </lineage>
</organism>
<reference evidence="3 4" key="1">
    <citation type="submission" date="2018-07" db="EMBL/GenBank/DDBJ databases">
        <title>Draft genome sequence of Ancylomarina sp. M1P.</title>
        <authorList>
            <person name="Yadav S."/>
            <person name="Villanueva L."/>
            <person name="Damste J.S.S."/>
        </authorList>
    </citation>
    <scope>NUCLEOTIDE SEQUENCE [LARGE SCALE GENOMIC DNA]</scope>
    <source>
        <strain evidence="3 4">M1P</strain>
    </source>
</reference>
<keyword evidence="1" id="KW-0472">Membrane</keyword>
<feature type="transmembrane region" description="Helical" evidence="1">
    <location>
        <begin position="40"/>
        <end position="65"/>
    </location>
</feature>
<keyword evidence="1" id="KW-1133">Transmembrane helix</keyword>
<evidence type="ECO:0000313" key="3">
    <source>
        <dbReference type="EMBL" id="RRG24208.1"/>
    </source>
</evidence>
<dbReference type="AlphaFoldDB" id="A0A425Y6W9"/>
<keyword evidence="4" id="KW-1185">Reference proteome</keyword>
<dbReference type="Proteomes" id="UP000285794">
    <property type="component" value="Unassembled WGS sequence"/>
</dbReference>
<evidence type="ECO:0000256" key="1">
    <source>
        <dbReference type="SAM" id="Phobius"/>
    </source>
</evidence>
<keyword evidence="1" id="KW-0812">Transmembrane</keyword>
<evidence type="ECO:0000259" key="2">
    <source>
        <dbReference type="Pfam" id="PF09835"/>
    </source>
</evidence>
<evidence type="ECO:0000313" key="4">
    <source>
        <dbReference type="Proteomes" id="UP000285794"/>
    </source>
</evidence>
<proteinExistence type="predicted"/>
<dbReference type="InterPro" id="IPR018639">
    <property type="entry name" value="DUF2062"/>
</dbReference>
<sequence>MKRMSYQTILRRLKLEKVKKAIVSEIRCAENTNTTIALSLALGIFLAFSPAWGFQTVLAISLALLLKLNKVLTLITVNISSVPPLIPLIVIAGYQTGALLLHGEFQEDIPDLMNLSKLGENYLQFALGSLIVASGLGIFFYLMFYLLLKRFRGNLNDA</sequence>
<gene>
    <name evidence="3" type="ORF">DWB61_03590</name>
</gene>
<feature type="transmembrane region" description="Helical" evidence="1">
    <location>
        <begin position="122"/>
        <end position="148"/>
    </location>
</feature>
<feature type="transmembrane region" description="Helical" evidence="1">
    <location>
        <begin position="72"/>
        <end position="94"/>
    </location>
</feature>
<name>A0A425Y6W9_9BACT</name>
<dbReference type="PANTHER" id="PTHR40547">
    <property type="entry name" value="SLL0298 PROTEIN"/>
    <property type="match status" value="1"/>
</dbReference>
<protein>
    <submittedName>
        <fullName evidence="3">DUF2062 domain-containing protein</fullName>
    </submittedName>
</protein>
<feature type="domain" description="DUF2062" evidence="2">
    <location>
        <begin position="26"/>
        <end position="152"/>
    </location>
</feature>